<evidence type="ECO:0000256" key="1">
    <source>
        <dbReference type="ARBA" id="ARBA00023125"/>
    </source>
</evidence>
<evidence type="ECO:0000313" key="4">
    <source>
        <dbReference type="EMBL" id="RKR97266.1"/>
    </source>
</evidence>
<dbReference type="PANTHER" id="PTHR30055">
    <property type="entry name" value="HTH-TYPE TRANSCRIPTIONAL REGULATOR RUTR"/>
    <property type="match status" value="1"/>
</dbReference>
<dbReference type="PROSITE" id="PS50977">
    <property type="entry name" value="HTH_TETR_2"/>
    <property type="match status" value="1"/>
</dbReference>
<dbReference type="Pfam" id="PF00440">
    <property type="entry name" value="TetR_N"/>
    <property type="match status" value="1"/>
</dbReference>
<feature type="DNA-binding region" description="H-T-H motif" evidence="2">
    <location>
        <begin position="42"/>
        <end position="61"/>
    </location>
</feature>
<proteinExistence type="predicted"/>
<gene>
    <name evidence="4" type="ORF">DFJ75_4134</name>
</gene>
<sequence length="218" mass="23922">MATNPQSVDQLQPADAGGSAFRVRLLDALATSIEVRGYRASTIADIVGIARTSRRTFYQEFSGKEDCFIELLRRANTSMIDEIVAAVDPNAGWITQIRQAIGAYVKSIEMDPAITLSWIRELPALGTSARPVQRHAMEELIRTLVMLTSTPQMRALGVETVSRSMATLLLGGLRELTAVAVEDHRPINSMTETMVEACIALLGPRPDVSRTQLPKQQE</sequence>
<accession>A0A495K7J9</accession>
<dbReference type="Gene3D" id="1.10.357.10">
    <property type="entry name" value="Tetracycline Repressor, domain 2"/>
    <property type="match status" value="1"/>
</dbReference>
<organism evidence="4 5">
    <name type="scientific">Williamsia marianensis</name>
    <dbReference type="NCBI Taxonomy" id="85044"/>
    <lineage>
        <taxon>Bacteria</taxon>
        <taxon>Bacillati</taxon>
        <taxon>Actinomycetota</taxon>
        <taxon>Actinomycetes</taxon>
        <taxon>Mycobacteriales</taxon>
        <taxon>Nocardiaceae</taxon>
        <taxon>Williamsia</taxon>
    </lineage>
</organism>
<comment type="caution">
    <text evidence="4">The sequence shown here is derived from an EMBL/GenBank/DDBJ whole genome shotgun (WGS) entry which is preliminary data.</text>
</comment>
<dbReference type="GO" id="GO:0000976">
    <property type="term" value="F:transcription cis-regulatory region binding"/>
    <property type="evidence" value="ECO:0007669"/>
    <property type="project" value="TreeGrafter"/>
</dbReference>
<protein>
    <submittedName>
        <fullName evidence="4">TetR family transcriptional regulator</fullName>
    </submittedName>
</protein>
<name>A0A495K7J9_WILMA</name>
<dbReference type="PANTHER" id="PTHR30055:SF187">
    <property type="entry name" value="TRANSCRIPTIONAL REGULATORY PROTEIN"/>
    <property type="match status" value="1"/>
</dbReference>
<dbReference type="InterPro" id="IPR001647">
    <property type="entry name" value="HTH_TetR"/>
</dbReference>
<evidence type="ECO:0000313" key="5">
    <source>
        <dbReference type="Proteomes" id="UP000274762"/>
    </source>
</evidence>
<dbReference type="Proteomes" id="UP000274762">
    <property type="component" value="Unassembled WGS sequence"/>
</dbReference>
<keyword evidence="1 2" id="KW-0238">DNA-binding</keyword>
<feature type="domain" description="HTH tetR-type" evidence="3">
    <location>
        <begin position="19"/>
        <end position="79"/>
    </location>
</feature>
<dbReference type="EMBL" id="RBKV01000001">
    <property type="protein sequence ID" value="RKR97266.1"/>
    <property type="molecule type" value="Genomic_DNA"/>
</dbReference>
<dbReference type="SUPFAM" id="SSF46689">
    <property type="entry name" value="Homeodomain-like"/>
    <property type="match status" value="1"/>
</dbReference>
<reference evidence="4 5" key="1">
    <citation type="submission" date="2018-10" db="EMBL/GenBank/DDBJ databases">
        <title>Sequencing the genomes of 1000 actinobacteria strains.</title>
        <authorList>
            <person name="Klenk H.-P."/>
        </authorList>
    </citation>
    <scope>NUCLEOTIDE SEQUENCE [LARGE SCALE GENOMIC DNA]</scope>
    <source>
        <strain evidence="4 5">DSM 44343</strain>
    </source>
</reference>
<evidence type="ECO:0000259" key="3">
    <source>
        <dbReference type="PROSITE" id="PS50977"/>
    </source>
</evidence>
<evidence type="ECO:0000256" key="2">
    <source>
        <dbReference type="PROSITE-ProRule" id="PRU00335"/>
    </source>
</evidence>
<dbReference type="InterPro" id="IPR009057">
    <property type="entry name" value="Homeodomain-like_sf"/>
</dbReference>
<dbReference type="RefSeq" id="WP_062795090.1">
    <property type="nucleotide sequence ID" value="NZ_CBCRXS010000003.1"/>
</dbReference>
<dbReference type="OrthoDB" id="5242485at2"/>
<dbReference type="InterPro" id="IPR050109">
    <property type="entry name" value="HTH-type_TetR-like_transc_reg"/>
</dbReference>
<dbReference type="GO" id="GO:0003700">
    <property type="term" value="F:DNA-binding transcription factor activity"/>
    <property type="evidence" value="ECO:0007669"/>
    <property type="project" value="TreeGrafter"/>
</dbReference>
<dbReference type="AlphaFoldDB" id="A0A495K7J9"/>